<dbReference type="EMBL" id="GL732528">
    <property type="protein sequence ID" value="EFX87157.1"/>
    <property type="molecule type" value="Genomic_DNA"/>
</dbReference>
<dbReference type="SUPFAM" id="SSF52047">
    <property type="entry name" value="RNI-like"/>
    <property type="match status" value="1"/>
</dbReference>
<dbReference type="FunFam" id="3.80.10.10:FF:002816">
    <property type="entry name" value="Uncharacterized protein"/>
    <property type="match status" value="1"/>
</dbReference>
<dbReference type="InterPro" id="IPR032675">
    <property type="entry name" value="LRR_dom_sf"/>
</dbReference>
<dbReference type="PANTHER" id="PTHR13318:SF247">
    <property type="entry name" value="GH16156P"/>
    <property type="match status" value="1"/>
</dbReference>
<dbReference type="InterPro" id="IPR006553">
    <property type="entry name" value="Leu-rich_rpt_Cys-con_subtyp"/>
</dbReference>
<dbReference type="Gene3D" id="3.80.10.10">
    <property type="entry name" value="Ribonuclease Inhibitor"/>
    <property type="match status" value="1"/>
</dbReference>
<evidence type="ECO:0000313" key="2">
    <source>
        <dbReference type="Proteomes" id="UP000000305"/>
    </source>
</evidence>
<organism evidence="1 2">
    <name type="scientific">Daphnia pulex</name>
    <name type="common">Water flea</name>
    <dbReference type="NCBI Taxonomy" id="6669"/>
    <lineage>
        <taxon>Eukaryota</taxon>
        <taxon>Metazoa</taxon>
        <taxon>Ecdysozoa</taxon>
        <taxon>Arthropoda</taxon>
        <taxon>Crustacea</taxon>
        <taxon>Branchiopoda</taxon>
        <taxon>Diplostraca</taxon>
        <taxon>Cladocera</taxon>
        <taxon>Anomopoda</taxon>
        <taxon>Daphniidae</taxon>
        <taxon>Daphnia</taxon>
    </lineage>
</organism>
<dbReference type="OrthoDB" id="16120at2759"/>
<name>E9G030_DAPPU</name>
<evidence type="ECO:0008006" key="3">
    <source>
        <dbReference type="Google" id="ProtNLM"/>
    </source>
</evidence>
<dbReference type="SMART" id="SM00367">
    <property type="entry name" value="LRR_CC"/>
    <property type="match status" value="2"/>
</dbReference>
<dbReference type="InParanoid" id="E9G030"/>
<keyword evidence="2" id="KW-1185">Reference proteome</keyword>
<dbReference type="AlphaFoldDB" id="E9G030"/>
<dbReference type="KEGG" id="dpx:DAPPUDRAFT_97453"/>
<sequence length="458" mass="53278">MFQRYVSRRDENVLLNVKKSVKSLYDGCIDSLTQHMSLCQKKCELRQLQDVNIIDSEFISSPFEQLPQQILAEVAEVITMKGHMNETIISFRALQLSAQVMRGCCGKMVSEDGIQVFDDIEVTEEMITIALENLPVLKVFPHRLTVRILANLHRKALGKKLFAIPTFSLSSIDLYRHDDYATAEDCVLALAVCLFITKVTVRYYDRRLTDDDFQVLHYFKNLRNLQMYTRGYTKDYTSGLAPLLKTVGNSLMFLKLQGFHKLDVYDIIEYCPNLRSLSLVRNLDYGRITILDTHRAKKNIVLKNLEMLHFSDLSHVSRDSMLPESLSLLLPSPSLRYIDMYRCKAVTDEALLKAANLHLFPNLEQIQLLRCDRVSRKGFEAMIQKCQSLREFGFFDYFNVGYFRGWRKTFVKRNWQTDFSVDDFLGIFFDYHGNPIVINQPIDFNEYHKQMVLLASLR</sequence>
<evidence type="ECO:0000313" key="1">
    <source>
        <dbReference type="EMBL" id="EFX87157.1"/>
    </source>
</evidence>
<protein>
    <recommendedName>
        <fullName evidence="3">F-box domain-containing protein</fullName>
    </recommendedName>
</protein>
<dbReference type="HOGENOM" id="CLU_597528_0_0_1"/>
<gene>
    <name evidence="1" type="ORF">DAPPUDRAFT_97453</name>
</gene>
<dbReference type="GO" id="GO:0019005">
    <property type="term" value="C:SCF ubiquitin ligase complex"/>
    <property type="evidence" value="ECO:0000318"/>
    <property type="project" value="GO_Central"/>
</dbReference>
<dbReference type="PANTHER" id="PTHR13318">
    <property type="entry name" value="PARTNER OF PAIRED, ISOFORM B-RELATED"/>
    <property type="match status" value="1"/>
</dbReference>
<proteinExistence type="predicted"/>
<dbReference type="Proteomes" id="UP000000305">
    <property type="component" value="Unassembled WGS sequence"/>
</dbReference>
<dbReference type="PhylomeDB" id="E9G030"/>
<dbReference type="GO" id="GO:0031146">
    <property type="term" value="P:SCF-dependent proteasomal ubiquitin-dependent protein catabolic process"/>
    <property type="evidence" value="ECO:0000318"/>
    <property type="project" value="GO_Central"/>
</dbReference>
<reference evidence="1 2" key="1">
    <citation type="journal article" date="2011" name="Science">
        <title>The ecoresponsive genome of Daphnia pulex.</title>
        <authorList>
            <person name="Colbourne J.K."/>
            <person name="Pfrender M.E."/>
            <person name="Gilbert D."/>
            <person name="Thomas W.K."/>
            <person name="Tucker A."/>
            <person name="Oakley T.H."/>
            <person name="Tokishita S."/>
            <person name="Aerts A."/>
            <person name="Arnold G.J."/>
            <person name="Basu M.K."/>
            <person name="Bauer D.J."/>
            <person name="Caceres C.E."/>
            <person name="Carmel L."/>
            <person name="Casola C."/>
            <person name="Choi J.H."/>
            <person name="Detter J.C."/>
            <person name="Dong Q."/>
            <person name="Dusheyko S."/>
            <person name="Eads B.D."/>
            <person name="Frohlich T."/>
            <person name="Geiler-Samerotte K.A."/>
            <person name="Gerlach D."/>
            <person name="Hatcher P."/>
            <person name="Jogdeo S."/>
            <person name="Krijgsveld J."/>
            <person name="Kriventseva E.V."/>
            <person name="Kultz D."/>
            <person name="Laforsch C."/>
            <person name="Lindquist E."/>
            <person name="Lopez J."/>
            <person name="Manak J.R."/>
            <person name="Muller J."/>
            <person name="Pangilinan J."/>
            <person name="Patwardhan R.P."/>
            <person name="Pitluck S."/>
            <person name="Pritham E.J."/>
            <person name="Rechtsteiner A."/>
            <person name="Rho M."/>
            <person name="Rogozin I.B."/>
            <person name="Sakarya O."/>
            <person name="Salamov A."/>
            <person name="Schaack S."/>
            <person name="Shapiro H."/>
            <person name="Shiga Y."/>
            <person name="Skalitzky C."/>
            <person name="Smith Z."/>
            <person name="Souvorov A."/>
            <person name="Sung W."/>
            <person name="Tang Z."/>
            <person name="Tsuchiya D."/>
            <person name="Tu H."/>
            <person name="Vos H."/>
            <person name="Wang M."/>
            <person name="Wolf Y.I."/>
            <person name="Yamagata H."/>
            <person name="Yamada T."/>
            <person name="Ye Y."/>
            <person name="Shaw J.R."/>
            <person name="Andrews J."/>
            <person name="Crease T.J."/>
            <person name="Tang H."/>
            <person name="Lucas S.M."/>
            <person name="Robertson H.M."/>
            <person name="Bork P."/>
            <person name="Koonin E.V."/>
            <person name="Zdobnov E.M."/>
            <person name="Grigoriev I.V."/>
            <person name="Lynch M."/>
            <person name="Boore J.L."/>
        </authorList>
    </citation>
    <scope>NUCLEOTIDE SEQUENCE [LARGE SCALE GENOMIC DNA]</scope>
</reference>
<accession>E9G030</accession>